<dbReference type="Proteomes" id="UP001500843">
    <property type="component" value="Unassembled WGS sequence"/>
</dbReference>
<reference evidence="2" key="1">
    <citation type="journal article" date="2019" name="Int. J. Syst. Evol. Microbiol.">
        <title>The Global Catalogue of Microorganisms (GCM) 10K type strain sequencing project: providing services to taxonomists for standard genome sequencing and annotation.</title>
        <authorList>
            <consortium name="The Broad Institute Genomics Platform"/>
            <consortium name="The Broad Institute Genome Sequencing Center for Infectious Disease"/>
            <person name="Wu L."/>
            <person name="Ma J."/>
        </authorList>
    </citation>
    <scope>NUCLEOTIDE SEQUENCE [LARGE SCALE GENOMIC DNA]</scope>
    <source>
        <strain evidence="2">JCM 17975</strain>
    </source>
</reference>
<evidence type="ECO:0008006" key="3">
    <source>
        <dbReference type="Google" id="ProtNLM"/>
    </source>
</evidence>
<evidence type="ECO:0000313" key="2">
    <source>
        <dbReference type="Proteomes" id="UP001500843"/>
    </source>
</evidence>
<proteinExistence type="predicted"/>
<protein>
    <recommendedName>
        <fullName evidence="3">PPE family protein</fullName>
    </recommendedName>
</protein>
<sequence length="777" mass="82821">MVTFADLQDSSGLIDMGRFPFRSYSLGIEWVARQAVLARQLGAKTSDVTQAVDGIWRSMGEYYAAPEAPDLQAKMAVVKTGGQDEHEAFFAGADQMEAWVEEVSACKPRLETAEREAESLRRSVAMRGESWAVTRLAAAQDPEARQLVEYHEELLALARAVMEQLQAADEELARKLHGQGQGPGAGGFGSFGAVGQGFSSLPGSQGFVPDEKWLRTASPDEVLAWWNGLPDWQRELMADAIDESDLPPVVRRRLVTDALIDAGAMDADGSDGQALVLATELFGGAKIMPAAVASAGGAAVAGAISTIGASAYDDRDDEVYGAAALAALVAVRAGVVRASHVWDSRGQAGQAKAEKFAQDMMVGINARRDGAPVGFLFTGPELMGREFTVAMADELDQWERGTGVVPRQPGVTYLADLGGPEMEDGLWYDESTLVLTTLAEYPDAALDWLTAAEADPLTGETLGGERVAHYFSETGTRRQGRFETVADLWSSAQHADGSLLEGGSDAETQMAVAELSTEVFKQLANNEGLVPERLTPAAAEHLAEAMLQQLPHFAVNGVIGDPSGDPPFADVKLVGGDGPVPVMNATQWELARALGPVLAQESGMEVANRASEEFRVDVLASFGSTSELESGEKANLMFQVDGALEGARLVAVSEAALRADDKTETAAELGTTAVGAVAKKWVPESVVDWSMEKANALMEEHLAATRVEEIKEAEQERFTAMADQLADKSADAYDAYISEFGQQSISAAEFATHKQTAFDNAYGAWINRAEEESDAGT</sequence>
<keyword evidence="2" id="KW-1185">Reference proteome</keyword>
<name>A0ABP8YA02_9MICO</name>
<accession>A0ABP8YA02</accession>
<dbReference type="RefSeq" id="WP_253876909.1">
    <property type="nucleotide sequence ID" value="NZ_BAABHM010000036.1"/>
</dbReference>
<dbReference type="EMBL" id="BAABHM010000036">
    <property type="protein sequence ID" value="GAA4723591.1"/>
    <property type="molecule type" value="Genomic_DNA"/>
</dbReference>
<comment type="caution">
    <text evidence="1">The sequence shown here is derived from an EMBL/GenBank/DDBJ whole genome shotgun (WGS) entry which is preliminary data.</text>
</comment>
<gene>
    <name evidence="1" type="ORF">GCM10023198_55590</name>
</gene>
<evidence type="ECO:0000313" key="1">
    <source>
        <dbReference type="EMBL" id="GAA4723591.1"/>
    </source>
</evidence>
<organism evidence="1 2">
    <name type="scientific">Promicromonospora umidemergens</name>
    <dbReference type="NCBI Taxonomy" id="629679"/>
    <lineage>
        <taxon>Bacteria</taxon>
        <taxon>Bacillati</taxon>
        <taxon>Actinomycetota</taxon>
        <taxon>Actinomycetes</taxon>
        <taxon>Micrococcales</taxon>
        <taxon>Promicromonosporaceae</taxon>
        <taxon>Promicromonospora</taxon>
    </lineage>
</organism>